<dbReference type="InterPro" id="IPR037012">
    <property type="entry name" value="NanQ/TabA/YiaL_sf"/>
</dbReference>
<proteinExistence type="predicted"/>
<dbReference type="EMBL" id="CP106753">
    <property type="protein sequence ID" value="UXY13884.1"/>
    <property type="molecule type" value="Genomic_DNA"/>
</dbReference>
<dbReference type="PANTHER" id="PTHR34986:SF1">
    <property type="entry name" value="PROTEIN YIAL"/>
    <property type="match status" value="1"/>
</dbReference>
<keyword evidence="2" id="KW-1185">Reference proteome</keyword>
<protein>
    <submittedName>
        <fullName evidence="1">YhcH/YjgK/YiaL family protein</fullName>
    </submittedName>
</protein>
<evidence type="ECO:0000313" key="1">
    <source>
        <dbReference type="EMBL" id="UXY13884.1"/>
    </source>
</evidence>
<dbReference type="Proteomes" id="UP001061302">
    <property type="component" value="Chromosome"/>
</dbReference>
<dbReference type="Gene3D" id="2.60.120.370">
    <property type="entry name" value="YhcH/YjgK/YiaL"/>
    <property type="match status" value="1"/>
</dbReference>
<organism evidence="1 2">
    <name type="scientific">Chitiniphilus purpureus</name>
    <dbReference type="NCBI Taxonomy" id="2981137"/>
    <lineage>
        <taxon>Bacteria</taxon>
        <taxon>Pseudomonadati</taxon>
        <taxon>Pseudomonadota</taxon>
        <taxon>Betaproteobacteria</taxon>
        <taxon>Neisseriales</taxon>
        <taxon>Chitinibacteraceae</taxon>
        <taxon>Chitiniphilus</taxon>
    </lineage>
</organism>
<evidence type="ECO:0000313" key="2">
    <source>
        <dbReference type="Proteomes" id="UP001061302"/>
    </source>
</evidence>
<sequence>MIIGDLAHWRAQPGAYPAVIGRALALLAEQPLAGLACGRYPLGQDGMMLLIQELHTAPADTKRPEAHTAHADIQLLLAGHERYGVAFADGGEQVLEDRLASHDIAFYAPPARESFIDLVPGMFLVFLPGELHRPCCASGEATMIRKAVVKVPRQLL</sequence>
<name>A0ABY6DHR5_9NEIS</name>
<accession>A0ABY6DHR5</accession>
<dbReference type="PANTHER" id="PTHR34986">
    <property type="entry name" value="EVOLVED BETA-GALACTOSIDASE SUBUNIT BETA"/>
    <property type="match status" value="1"/>
</dbReference>
<dbReference type="RefSeq" id="WP_263123166.1">
    <property type="nucleotide sequence ID" value="NZ_CP106753.1"/>
</dbReference>
<reference evidence="1" key="1">
    <citation type="submission" date="2022-10" db="EMBL/GenBank/DDBJ databases">
        <title>Chitiniphilus purpureus sp. nov., a novel chitin-degrading bacterium isolated from crawfish pond sediment.</title>
        <authorList>
            <person name="Li K."/>
        </authorList>
    </citation>
    <scope>NUCLEOTIDE SEQUENCE</scope>
    <source>
        <strain evidence="1">CD1</strain>
    </source>
</reference>
<gene>
    <name evidence="1" type="ORF">N8I74_11175</name>
</gene>
<dbReference type="InterPro" id="IPR004375">
    <property type="entry name" value="NanQ/TabA/YiaL"/>
</dbReference>
<dbReference type="NCBIfam" id="TIGR00022">
    <property type="entry name" value="YhcH/YjgK/YiaL family protein"/>
    <property type="match status" value="1"/>
</dbReference>
<dbReference type="Pfam" id="PF04074">
    <property type="entry name" value="DUF386"/>
    <property type="match status" value="1"/>
</dbReference>
<dbReference type="SUPFAM" id="SSF51197">
    <property type="entry name" value="Clavaminate synthase-like"/>
    <property type="match status" value="1"/>
</dbReference>